<dbReference type="PANTHER" id="PTHR46235:SF3">
    <property type="entry name" value="PHD FINGER-CONTAINING PROTEIN DDB_G0268158"/>
    <property type="match status" value="1"/>
</dbReference>
<name>A0AAW1NZT3_9CHLO</name>
<evidence type="ECO:0000313" key="3">
    <source>
        <dbReference type="Proteomes" id="UP001465755"/>
    </source>
</evidence>
<dbReference type="Pfam" id="PF26055">
    <property type="entry name" value="Mtase_EDM2"/>
    <property type="match status" value="1"/>
</dbReference>
<dbReference type="AlphaFoldDB" id="A0AAW1NZT3"/>
<dbReference type="PANTHER" id="PTHR46235">
    <property type="entry name" value="PHD FINGER-CONTAINING PROTEIN DDB_G0268158"/>
    <property type="match status" value="1"/>
</dbReference>
<evidence type="ECO:0000313" key="2">
    <source>
        <dbReference type="EMBL" id="KAK9800273.1"/>
    </source>
</evidence>
<organism evidence="2 3">
    <name type="scientific">Symbiochloris irregularis</name>
    <dbReference type="NCBI Taxonomy" id="706552"/>
    <lineage>
        <taxon>Eukaryota</taxon>
        <taxon>Viridiplantae</taxon>
        <taxon>Chlorophyta</taxon>
        <taxon>core chlorophytes</taxon>
        <taxon>Trebouxiophyceae</taxon>
        <taxon>Trebouxiales</taxon>
        <taxon>Trebouxiaceae</taxon>
        <taxon>Symbiochloris</taxon>
    </lineage>
</organism>
<reference evidence="2 3" key="1">
    <citation type="journal article" date="2024" name="Nat. Commun.">
        <title>Phylogenomics reveals the evolutionary origins of lichenization in chlorophyte algae.</title>
        <authorList>
            <person name="Puginier C."/>
            <person name="Libourel C."/>
            <person name="Otte J."/>
            <person name="Skaloud P."/>
            <person name="Haon M."/>
            <person name="Grisel S."/>
            <person name="Petersen M."/>
            <person name="Berrin J.G."/>
            <person name="Delaux P.M."/>
            <person name="Dal Grande F."/>
            <person name="Keller J."/>
        </authorList>
    </citation>
    <scope>NUCLEOTIDE SEQUENCE [LARGE SCALE GENOMIC DNA]</scope>
    <source>
        <strain evidence="2 3">SAG 2036</strain>
    </source>
</reference>
<feature type="domain" description="DM2" evidence="1">
    <location>
        <begin position="106"/>
        <end position="275"/>
    </location>
</feature>
<proteinExistence type="predicted"/>
<gene>
    <name evidence="2" type="ORF">WJX73_001364</name>
</gene>
<comment type="caution">
    <text evidence="2">The sequence shown here is derived from an EMBL/GenBank/DDBJ whole genome shotgun (WGS) entry which is preliminary data.</text>
</comment>
<sequence>MEVVLRNARKPEPYATPSTNTVTQAQLDSWRKALDGATNALARGNKPEAQRQWLPHHIVTSMLQREDQMRISLAPFLHASRYTSYGRHFTLTPMLKLLSEQLVPFMDHEDTVVDFSCGANEWVPLMKRECAKHGKQCRGRSFDIITPMDVQDYVQKSWFDVRDRGDLAPDADKLVIGLNPPFGANNSLANKFTMHAAAFSPRLIVLIVPPSTAIPRRGDMVNGTPLPHGYNVIYEDHQMLAGKSFKIPGVGSSWNHTTPPVRLLAREDWFDKVRHRCDHQLRRSDTYPRQPAPYAPAMPMPMHPIHSGGFAPMGQPGFGYG</sequence>
<keyword evidence="3" id="KW-1185">Reference proteome</keyword>
<protein>
    <recommendedName>
        <fullName evidence="1">DM2 domain-containing protein</fullName>
    </recommendedName>
</protein>
<dbReference type="EMBL" id="JALJOQ010000083">
    <property type="protein sequence ID" value="KAK9800273.1"/>
    <property type="molecule type" value="Genomic_DNA"/>
</dbReference>
<evidence type="ECO:0000259" key="1">
    <source>
        <dbReference type="Pfam" id="PF26055"/>
    </source>
</evidence>
<accession>A0AAW1NZT3</accession>
<dbReference type="InterPro" id="IPR058939">
    <property type="entry name" value="Mtase_EDM2"/>
</dbReference>
<dbReference type="Proteomes" id="UP001465755">
    <property type="component" value="Unassembled WGS sequence"/>
</dbReference>